<evidence type="ECO:0000259" key="2">
    <source>
        <dbReference type="Pfam" id="PF10756"/>
    </source>
</evidence>
<comment type="caution">
    <text evidence="3">The sequence shown here is derived from an EMBL/GenBank/DDBJ whole genome shotgun (WGS) entry which is preliminary data.</text>
</comment>
<keyword evidence="1" id="KW-0812">Transmembrane</keyword>
<evidence type="ECO:0000313" key="3">
    <source>
        <dbReference type="EMBL" id="EWS82705.1"/>
    </source>
</evidence>
<dbReference type="STRING" id="396014.BF93_06680"/>
<keyword evidence="1" id="KW-1133">Transmembrane helix</keyword>
<keyword evidence="4" id="KW-1185">Reference proteome</keyword>
<sequence>MTQAAPEVGPEGTIVLRPRLARIAGFAIGGLVLAVSVGSALLVGSFDLPNRIMFVAFGLAVFWFCWREAIVKVVAEPDRLVVRNLLSVRTLEWAEVIGVSFPAGDPWAHLDLADGDTLATMAIQRSDGERALADARLLARLVRERGEAHPSQEPPAL</sequence>
<name>Z9JWE8_9MICO</name>
<reference evidence="3 4" key="1">
    <citation type="submission" date="2014-02" db="EMBL/GenBank/DDBJ databases">
        <title>Genome sequence of Brachybacterium phenoliresistens strain W13A50.</title>
        <authorList>
            <person name="Wang X."/>
        </authorList>
    </citation>
    <scope>NUCLEOTIDE SEQUENCE [LARGE SCALE GENOMIC DNA]</scope>
    <source>
        <strain evidence="3 4">W13A50</strain>
    </source>
</reference>
<evidence type="ECO:0000256" key="1">
    <source>
        <dbReference type="SAM" id="Phobius"/>
    </source>
</evidence>
<feature type="transmembrane region" description="Helical" evidence="1">
    <location>
        <begin position="48"/>
        <end position="66"/>
    </location>
</feature>
<feature type="domain" description="Low molecular weight protein antigen 6 PH" evidence="2">
    <location>
        <begin position="72"/>
        <end position="136"/>
    </location>
</feature>
<feature type="transmembrane region" description="Helical" evidence="1">
    <location>
        <begin position="20"/>
        <end position="42"/>
    </location>
</feature>
<organism evidence="3 4">
    <name type="scientific">Brachybacterium phenoliresistens</name>
    <dbReference type="NCBI Taxonomy" id="396014"/>
    <lineage>
        <taxon>Bacteria</taxon>
        <taxon>Bacillati</taxon>
        <taxon>Actinomycetota</taxon>
        <taxon>Actinomycetes</taxon>
        <taxon>Micrococcales</taxon>
        <taxon>Dermabacteraceae</taxon>
        <taxon>Brachybacterium</taxon>
    </lineage>
</organism>
<protein>
    <recommendedName>
        <fullName evidence="2">Low molecular weight protein antigen 6 PH domain-containing protein</fullName>
    </recommendedName>
</protein>
<dbReference type="eggNOG" id="ENOG50331K6">
    <property type="taxonomic scope" value="Bacteria"/>
</dbReference>
<dbReference type="HOGENOM" id="CLU_110740_2_1_11"/>
<dbReference type="AlphaFoldDB" id="Z9JWE8"/>
<gene>
    <name evidence="3" type="ORF">BF93_06680</name>
</gene>
<evidence type="ECO:0000313" key="4">
    <source>
        <dbReference type="Proteomes" id="UP000023067"/>
    </source>
</evidence>
<dbReference type="PATRIC" id="fig|396014.3.peg.328"/>
<dbReference type="OrthoDB" id="3824918at2"/>
<dbReference type="Pfam" id="PF10756">
    <property type="entry name" value="bPH_6"/>
    <property type="match status" value="1"/>
</dbReference>
<proteinExistence type="predicted"/>
<dbReference type="EMBL" id="JDYK01000002">
    <property type="protein sequence ID" value="EWS82705.1"/>
    <property type="molecule type" value="Genomic_DNA"/>
</dbReference>
<dbReference type="RefSeq" id="WP_038370187.1">
    <property type="nucleotide sequence ID" value="NZ_BAAAOW010000001.1"/>
</dbReference>
<accession>Z9JWE8</accession>
<keyword evidence="1" id="KW-0472">Membrane</keyword>
<dbReference type="InterPro" id="IPR019692">
    <property type="entry name" value="CFP-6_PH"/>
</dbReference>
<dbReference type="Proteomes" id="UP000023067">
    <property type="component" value="Unassembled WGS sequence"/>
</dbReference>